<dbReference type="PRINTS" id="PR00996">
    <property type="entry name" value="CHERMTFRASE"/>
</dbReference>
<evidence type="ECO:0000256" key="5">
    <source>
        <dbReference type="ARBA" id="ARBA00022691"/>
    </source>
</evidence>
<dbReference type="InterPro" id="IPR026024">
    <property type="entry name" value="Chemotaxis_MeTrfase_CheR"/>
</dbReference>
<dbReference type="PANTHER" id="PTHR24422:SF26">
    <property type="entry name" value="CHEMOTAXIS PROTEIN METHYLTRANSFERASE"/>
    <property type="match status" value="1"/>
</dbReference>
<evidence type="ECO:0000259" key="6">
    <source>
        <dbReference type="PROSITE" id="PS50123"/>
    </source>
</evidence>
<proteinExistence type="predicted"/>
<keyword evidence="8" id="KW-1185">Reference proteome</keyword>
<evidence type="ECO:0000256" key="3">
    <source>
        <dbReference type="ARBA" id="ARBA00022603"/>
    </source>
</evidence>
<evidence type="ECO:0000256" key="1">
    <source>
        <dbReference type="ARBA" id="ARBA00001541"/>
    </source>
</evidence>
<dbReference type="InterPro" id="IPR029063">
    <property type="entry name" value="SAM-dependent_MTases_sf"/>
</dbReference>
<dbReference type="PANTHER" id="PTHR24422">
    <property type="entry name" value="CHEMOTAXIS PROTEIN METHYLTRANSFERASE"/>
    <property type="match status" value="1"/>
</dbReference>
<dbReference type="GO" id="GO:0032259">
    <property type="term" value="P:methylation"/>
    <property type="evidence" value="ECO:0007669"/>
    <property type="project" value="UniProtKB-KW"/>
</dbReference>
<name>A0A3D9I8A4_9BACL</name>
<keyword evidence="5" id="KW-0949">S-adenosyl-L-methionine</keyword>
<protein>
    <recommendedName>
        <fullName evidence="2">protein-glutamate O-methyltransferase</fullName>
        <ecNumber evidence="2">2.1.1.80</ecNumber>
    </recommendedName>
</protein>
<accession>A0A3D9I8A4</accession>
<reference evidence="7 8" key="1">
    <citation type="submission" date="2018-07" db="EMBL/GenBank/DDBJ databases">
        <title>Genomic Encyclopedia of Type Strains, Phase III (KMG-III): the genomes of soil and plant-associated and newly described type strains.</title>
        <authorList>
            <person name="Whitman W."/>
        </authorList>
    </citation>
    <scope>NUCLEOTIDE SEQUENCE [LARGE SCALE GENOMIC DNA]</scope>
    <source>
        <strain evidence="7 8">CECT 8236</strain>
    </source>
</reference>
<dbReference type="SUPFAM" id="SSF47757">
    <property type="entry name" value="Chemotaxis receptor methyltransferase CheR, N-terminal domain"/>
    <property type="match status" value="1"/>
</dbReference>
<dbReference type="InterPro" id="IPR050903">
    <property type="entry name" value="Bact_Chemotaxis_MeTrfase"/>
</dbReference>
<sequence>MIAITDGEFKQFSDFIKSRYGIHLKPEKKALLAGRLQQVLAEQRFSNFTDYFHHLLSDSSGAAISLLADKITTNHTFFMREASHFQFFKDRVLPGLSQTIRNRDVRIWCAGCSTGEEAYTLAFLLDERFRSEQPAWDTRVLATDISSKALETAVRGTYPDKSLEALPSAWRSVYFRKGPEGHSVVSDAAKRAVIFRRFNLMQPAFPFKRKFHAIFCRNVMIYFDERTKADLIRKFYEHTEPGGYLFIGHSESLERDGTGYRYVMPSVYRRDG</sequence>
<dbReference type="OrthoDB" id="9816309at2"/>
<dbReference type="Pfam" id="PF01739">
    <property type="entry name" value="CheR"/>
    <property type="match status" value="1"/>
</dbReference>
<comment type="caution">
    <text evidence="7">The sequence shown here is derived from an EMBL/GenBank/DDBJ whole genome shotgun (WGS) entry which is preliminary data.</text>
</comment>
<gene>
    <name evidence="7" type="ORF">DFP95_10944</name>
</gene>
<comment type="catalytic activity">
    <reaction evidence="1">
        <text>L-glutamyl-[protein] + S-adenosyl-L-methionine = [protein]-L-glutamate 5-O-methyl ester + S-adenosyl-L-homocysteine</text>
        <dbReference type="Rhea" id="RHEA:24452"/>
        <dbReference type="Rhea" id="RHEA-COMP:10208"/>
        <dbReference type="Rhea" id="RHEA-COMP:10311"/>
        <dbReference type="ChEBI" id="CHEBI:29973"/>
        <dbReference type="ChEBI" id="CHEBI:57856"/>
        <dbReference type="ChEBI" id="CHEBI:59789"/>
        <dbReference type="ChEBI" id="CHEBI:82795"/>
        <dbReference type="EC" id="2.1.1.80"/>
    </reaction>
</comment>
<dbReference type="GO" id="GO:0008983">
    <property type="term" value="F:protein-glutamate O-methyltransferase activity"/>
    <property type="evidence" value="ECO:0007669"/>
    <property type="project" value="UniProtKB-EC"/>
</dbReference>
<evidence type="ECO:0000313" key="8">
    <source>
        <dbReference type="Proteomes" id="UP000256869"/>
    </source>
</evidence>
<dbReference type="RefSeq" id="WP_115993678.1">
    <property type="nucleotide sequence ID" value="NZ_QRDY01000009.1"/>
</dbReference>
<keyword evidence="3 7" id="KW-0489">Methyltransferase</keyword>
<dbReference type="InterPro" id="IPR000780">
    <property type="entry name" value="CheR_MeTrfase"/>
</dbReference>
<dbReference type="CDD" id="cd02440">
    <property type="entry name" value="AdoMet_MTases"/>
    <property type="match status" value="1"/>
</dbReference>
<evidence type="ECO:0000256" key="4">
    <source>
        <dbReference type="ARBA" id="ARBA00022679"/>
    </source>
</evidence>
<dbReference type="InterPro" id="IPR022641">
    <property type="entry name" value="CheR_N"/>
</dbReference>
<dbReference type="AlphaFoldDB" id="A0A3D9I8A4"/>
<dbReference type="EC" id="2.1.1.80" evidence="2"/>
<dbReference type="Proteomes" id="UP000256869">
    <property type="component" value="Unassembled WGS sequence"/>
</dbReference>
<dbReference type="Gene3D" id="1.10.155.10">
    <property type="entry name" value="Chemotaxis receptor methyltransferase CheR, N-terminal domain"/>
    <property type="match status" value="1"/>
</dbReference>
<feature type="domain" description="CheR-type methyltransferase" evidence="6">
    <location>
        <begin position="1"/>
        <end position="272"/>
    </location>
</feature>
<keyword evidence="4 7" id="KW-0808">Transferase</keyword>
<dbReference type="InterPro" id="IPR022642">
    <property type="entry name" value="CheR_C"/>
</dbReference>
<dbReference type="SMART" id="SM00138">
    <property type="entry name" value="MeTrc"/>
    <property type="match status" value="1"/>
</dbReference>
<dbReference type="EMBL" id="QRDY01000009">
    <property type="protein sequence ID" value="RED58008.1"/>
    <property type="molecule type" value="Genomic_DNA"/>
</dbReference>
<dbReference type="Gene3D" id="3.40.50.150">
    <property type="entry name" value="Vaccinia Virus protein VP39"/>
    <property type="match status" value="1"/>
</dbReference>
<dbReference type="Pfam" id="PF03705">
    <property type="entry name" value="CheR_N"/>
    <property type="match status" value="1"/>
</dbReference>
<dbReference type="InterPro" id="IPR036804">
    <property type="entry name" value="CheR_N_sf"/>
</dbReference>
<organism evidence="7 8">
    <name type="scientific">Cohnella lupini</name>
    <dbReference type="NCBI Taxonomy" id="1294267"/>
    <lineage>
        <taxon>Bacteria</taxon>
        <taxon>Bacillati</taxon>
        <taxon>Bacillota</taxon>
        <taxon>Bacilli</taxon>
        <taxon>Bacillales</taxon>
        <taxon>Paenibacillaceae</taxon>
        <taxon>Cohnella</taxon>
    </lineage>
</organism>
<dbReference type="SUPFAM" id="SSF53335">
    <property type="entry name" value="S-adenosyl-L-methionine-dependent methyltransferases"/>
    <property type="match status" value="1"/>
</dbReference>
<evidence type="ECO:0000313" key="7">
    <source>
        <dbReference type="EMBL" id="RED58008.1"/>
    </source>
</evidence>
<dbReference type="PROSITE" id="PS50123">
    <property type="entry name" value="CHER"/>
    <property type="match status" value="1"/>
</dbReference>
<evidence type="ECO:0000256" key="2">
    <source>
        <dbReference type="ARBA" id="ARBA00012534"/>
    </source>
</evidence>
<dbReference type="PIRSF" id="PIRSF000410">
    <property type="entry name" value="CheR"/>
    <property type="match status" value="1"/>
</dbReference>